<feature type="transmembrane region" description="Helical" evidence="1">
    <location>
        <begin position="21"/>
        <end position="49"/>
    </location>
</feature>
<dbReference type="AlphaFoldDB" id="K2AX35"/>
<keyword evidence="1" id="KW-0472">Membrane</keyword>
<name>K2AX35_9BACT</name>
<reference evidence="2" key="1">
    <citation type="journal article" date="2012" name="Science">
        <title>Fermentation, hydrogen, and sulfur metabolism in multiple uncultivated bacterial phyla.</title>
        <authorList>
            <person name="Wrighton K.C."/>
            <person name="Thomas B.C."/>
            <person name="Sharon I."/>
            <person name="Miller C.S."/>
            <person name="Castelle C.J."/>
            <person name="VerBerkmoes N.C."/>
            <person name="Wilkins M.J."/>
            <person name="Hettich R.L."/>
            <person name="Lipton M.S."/>
            <person name="Williams K.H."/>
            <person name="Long P.E."/>
            <person name="Banfield J.F."/>
        </authorList>
    </citation>
    <scope>NUCLEOTIDE SEQUENCE [LARGE SCALE GENOMIC DNA]</scope>
</reference>
<sequence>MDIEKPLESKSRRNFLKKSATNIVTLTAASVGGIIAANPFPSICLWWVISGLINNNSGPEENSCTYTNNEHIIDSTIYRNLWVSHTKEEFEKNKLTIIEAIKSSDIILLEEWGYFDNIAKICKENNKTVYYIDNHSSINIATSFYCTLIGPTIIFENVLEHKELQTLEWLKNQSRRNFLAAILSLNSFIATYPFLYWERKKLSYEWQYDISYIVDGRTVFMLWNIFNLIKQHKWKRFLSITGDVHAKWFEYYIENQDAFNLRKKIYSNTYWLFSSNKPKKAK</sequence>
<feature type="transmembrane region" description="Helical" evidence="1">
    <location>
        <begin position="209"/>
        <end position="229"/>
    </location>
</feature>
<feature type="transmembrane region" description="Helical" evidence="1">
    <location>
        <begin position="138"/>
        <end position="158"/>
    </location>
</feature>
<feature type="transmembrane region" description="Helical" evidence="1">
    <location>
        <begin position="178"/>
        <end position="197"/>
    </location>
</feature>
<keyword evidence="1" id="KW-1133">Transmembrane helix</keyword>
<accession>K2AX35</accession>
<keyword evidence="1" id="KW-0812">Transmembrane</keyword>
<evidence type="ECO:0000313" key="2">
    <source>
        <dbReference type="EMBL" id="EKD66342.1"/>
    </source>
</evidence>
<comment type="caution">
    <text evidence="2">The sequence shown here is derived from an EMBL/GenBank/DDBJ whole genome shotgun (WGS) entry which is preliminary data.</text>
</comment>
<gene>
    <name evidence="2" type="ORF">ACD_49C00050G0012</name>
</gene>
<protein>
    <submittedName>
        <fullName evidence="2">Uncharacterized protein</fullName>
    </submittedName>
</protein>
<organism evidence="2">
    <name type="scientific">uncultured bacterium</name>
    <name type="common">gcode 4</name>
    <dbReference type="NCBI Taxonomy" id="1234023"/>
    <lineage>
        <taxon>Bacteria</taxon>
        <taxon>environmental samples</taxon>
    </lineage>
</organism>
<evidence type="ECO:0000256" key="1">
    <source>
        <dbReference type="SAM" id="Phobius"/>
    </source>
</evidence>
<proteinExistence type="predicted"/>
<dbReference type="EMBL" id="AMFJ01021636">
    <property type="protein sequence ID" value="EKD66342.1"/>
    <property type="molecule type" value="Genomic_DNA"/>
</dbReference>